<protein>
    <submittedName>
        <fullName evidence="6">DNA-binding transcriptional regulator, LysR family</fullName>
    </submittedName>
</protein>
<dbReference type="PANTHER" id="PTHR30537:SF1">
    <property type="entry name" value="HTH-TYPE TRANSCRIPTIONAL REGULATOR PGRR"/>
    <property type="match status" value="1"/>
</dbReference>
<dbReference type="Pfam" id="PF00126">
    <property type="entry name" value="HTH_1"/>
    <property type="match status" value="1"/>
</dbReference>
<dbReference type="SUPFAM" id="SSF53850">
    <property type="entry name" value="Periplasmic binding protein-like II"/>
    <property type="match status" value="1"/>
</dbReference>
<dbReference type="GO" id="GO:0006351">
    <property type="term" value="P:DNA-templated transcription"/>
    <property type="evidence" value="ECO:0007669"/>
    <property type="project" value="TreeGrafter"/>
</dbReference>
<comment type="similarity">
    <text evidence="1">Belongs to the LysR transcriptional regulatory family.</text>
</comment>
<feature type="domain" description="HTH lysR-type" evidence="5">
    <location>
        <begin position="12"/>
        <end position="61"/>
    </location>
</feature>
<dbReference type="GO" id="GO:0003700">
    <property type="term" value="F:DNA-binding transcription factor activity"/>
    <property type="evidence" value="ECO:0007669"/>
    <property type="project" value="InterPro"/>
</dbReference>
<dbReference type="InterPro" id="IPR058163">
    <property type="entry name" value="LysR-type_TF_proteobact-type"/>
</dbReference>
<dbReference type="InterPro" id="IPR036390">
    <property type="entry name" value="WH_DNA-bd_sf"/>
</dbReference>
<dbReference type="InterPro" id="IPR036388">
    <property type="entry name" value="WH-like_DNA-bd_sf"/>
</dbReference>
<dbReference type="OrthoDB" id="9813056at2"/>
<keyword evidence="2" id="KW-0805">Transcription regulation</keyword>
<dbReference type="Pfam" id="PF03466">
    <property type="entry name" value="LysR_substrate"/>
    <property type="match status" value="1"/>
</dbReference>
<accession>A0A1C4BN07</accession>
<dbReference type="AlphaFoldDB" id="A0A1C4BN07"/>
<sequence length="298" mass="33264">MLRENIVNLLSFIEVARECSFTKAAARLGVTQSTLSHSVKTLEERLGVKLLIRTTRNVAPTEAGEQLLNILVPRLGEIDEKLNDLASNNSLPVGNIRIATSEHAADAYLWPKVREFLEAWPKINVELFIDNGFNNIVAERFDAGVRLGESIEKDMVAVRISPDFRMKVVGSADYFSRYSAPVTPDDLHQHQCINFRLSTSGGIYCWEFAGAGQEIKVKVKGRFIVNTVRQCVEAASAGLGLAYVPEDLVNDALASGELVQVLDEWCPVFPGYFLYYPNRQQHSNAFHLFIEAVRSHPL</sequence>
<evidence type="ECO:0000256" key="2">
    <source>
        <dbReference type="ARBA" id="ARBA00023015"/>
    </source>
</evidence>
<evidence type="ECO:0000256" key="4">
    <source>
        <dbReference type="ARBA" id="ARBA00023163"/>
    </source>
</evidence>
<dbReference type="PANTHER" id="PTHR30537">
    <property type="entry name" value="HTH-TYPE TRANSCRIPTIONAL REGULATOR"/>
    <property type="match status" value="1"/>
</dbReference>
<dbReference type="Gene3D" id="3.40.190.290">
    <property type="match status" value="1"/>
</dbReference>
<evidence type="ECO:0000256" key="1">
    <source>
        <dbReference type="ARBA" id="ARBA00009437"/>
    </source>
</evidence>
<keyword evidence="3 6" id="KW-0238">DNA-binding</keyword>
<dbReference type="FunFam" id="1.10.10.10:FF:000001">
    <property type="entry name" value="LysR family transcriptional regulator"/>
    <property type="match status" value="1"/>
</dbReference>
<evidence type="ECO:0000313" key="7">
    <source>
        <dbReference type="Proteomes" id="UP000198515"/>
    </source>
</evidence>
<gene>
    <name evidence="6" type="ORF">GA0061070_100872</name>
</gene>
<reference evidence="7" key="1">
    <citation type="submission" date="2016-08" db="EMBL/GenBank/DDBJ databases">
        <authorList>
            <person name="Varghese N."/>
            <person name="Submissions Spin"/>
        </authorList>
    </citation>
    <scope>NUCLEOTIDE SEQUENCE [LARGE SCALE GENOMIC DNA]</scope>
    <source>
        <strain evidence="7">REICA_142</strain>
    </source>
</reference>
<name>A0A1C4BN07_9ENTR</name>
<dbReference type="SUPFAM" id="SSF46785">
    <property type="entry name" value="Winged helix' DNA-binding domain"/>
    <property type="match status" value="1"/>
</dbReference>
<organism evidence="6 7">
    <name type="scientific">Kosakonia oryziphila</name>
    <dbReference type="NCBI Taxonomy" id="1005667"/>
    <lineage>
        <taxon>Bacteria</taxon>
        <taxon>Pseudomonadati</taxon>
        <taxon>Pseudomonadota</taxon>
        <taxon>Gammaproteobacteria</taxon>
        <taxon>Enterobacterales</taxon>
        <taxon>Enterobacteriaceae</taxon>
        <taxon>Kosakonia</taxon>
    </lineage>
</organism>
<keyword evidence="4" id="KW-0804">Transcription</keyword>
<dbReference type="GO" id="GO:0043565">
    <property type="term" value="F:sequence-specific DNA binding"/>
    <property type="evidence" value="ECO:0007669"/>
    <property type="project" value="TreeGrafter"/>
</dbReference>
<keyword evidence="7" id="KW-1185">Reference proteome</keyword>
<dbReference type="Proteomes" id="UP000198515">
    <property type="component" value="Unassembled WGS sequence"/>
</dbReference>
<dbReference type="PRINTS" id="PR00039">
    <property type="entry name" value="HTHLYSR"/>
</dbReference>
<dbReference type="EMBL" id="FMBC01000008">
    <property type="protein sequence ID" value="SCC08276.1"/>
    <property type="molecule type" value="Genomic_DNA"/>
</dbReference>
<dbReference type="InterPro" id="IPR005119">
    <property type="entry name" value="LysR_subst-bd"/>
</dbReference>
<dbReference type="FunFam" id="3.40.190.290:FF:000012">
    <property type="entry name" value="Transcriptional regulator, LysR family"/>
    <property type="match status" value="1"/>
</dbReference>
<proteinExistence type="inferred from homology"/>
<dbReference type="PROSITE" id="PS50931">
    <property type="entry name" value="HTH_LYSR"/>
    <property type="match status" value="1"/>
</dbReference>
<evidence type="ECO:0000313" key="6">
    <source>
        <dbReference type="EMBL" id="SCC08276.1"/>
    </source>
</evidence>
<dbReference type="CDD" id="cd08474">
    <property type="entry name" value="PBP2_CrgA_like_5"/>
    <property type="match status" value="1"/>
</dbReference>
<evidence type="ECO:0000256" key="3">
    <source>
        <dbReference type="ARBA" id="ARBA00023125"/>
    </source>
</evidence>
<dbReference type="Gene3D" id="1.10.10.10">
    <property type="entry name" value="Winged helix-like DNA-binding domain superfamily/Winged helix DNA-binding domain"/>
    <property type="match status" value="1"/>
</dbReference>
<dbReference type="RefSeq" id="WP_090134403.1">
    <property type="nucleotide sequence ID" value="NZ_FMBC01000008.1"/>
</dbReference>
<evidence type="ECO:0000259" key="5">
    <source>
        <dbReference type="PROSITE" id="PS50931"/>
    </source>
</evidence>
<dbReference type="InterPro" id="IPR000847">
    <property type="entry name" value="LysR_HTH_N"/>
</dbReference>